<evidence type="ECO:0000256" key="3">
    <source>
        <dbReference type="ARBA" id="ARBA00022448"/>
    </source>
</evidence>
<evidence type="ECO:0000256" key="1">
    <source>
        <dbReference type="ARBA" id="ARBA00002434"/>
    </source>
</evidence>
<keyword evidence="7" id="KW-0598">Phosphotransferase system</keyword>
<sequence>MSGNVLTRDRVRIVTGPSDRDSAIRAAGAQLVEAGAVTPPYVEAMLQREATVSTFMGNGLAIPHGTNEAKDEVRSSALSVTRYETPIDWAGEPVSFVIGIAGADGGHLELLSGIAILFSEEDSVQALRDAPDEDALFALFDGIGA</sequence>
<dbReference type="SUPFAM" id="SSF55804">
    <property type="entry name" value="Phoshotransferase/anion transport protein"/>
    <property type="match status" value="1"/>
</dbReference>
<dbReference type="OrthoDB" id="1640042at2"/>
<keyword evidence="14" id="KW-1185">Reference proteome</keyword>
<evidence type="ECO:0000259" key="12">
    <source>
        <dbReference type="PROSITE" id="PS51094"/>
    </source>
</evidence>
<keyword evidence="8" id="KW-0418">Kinase</keyword>
<accession>A0A1R4I8V7</accession>
<dbReference type="PANTHER" id="PTHR30181">
    <property type="entry name" value="MANNITOL PERMEASE IIC COMPONENT"/>
    <property type="match status" value="1"/>
</dbReference>
<dbReference type="InterPro" id="IPR016152">
    <property type="entry name" value="PTrfase/Anion_transptr"/>
</dbReference>
<name>A0A1R4I8V7_9MICO</name>
<evidence type="ECO:0000313" key="13">
    <source>
        <dbReference type="EMBL" id="SJN16267.1"/>
    </source>
</evidence>
<keyword evidence="5" id="KW-0762">Sugar transport</keyword>
<keyword evidence="3" id="KW-0813">Transport</keyword>
<evidence type="ECO:0000256" key="2">
    <source>
        <dbReference type="ARBA" id="ARBA00014783"/>
    </source>
</evidence>
<dbReference type="RefSeq" id="WP_087135723.1">
    <property type="nucleotide sequence ID" value="NZ_FUKR01000004.1"/>
</dbReference>
<evidence type="ECO:0000256" key="5">
    <source>
        <dbReference type="ARBA" id="ARBA00022597"/>
    </source>
</evidence>
<evidence type="ECO:0000256" key="10">
    <source>
        <dbReference type="ARBA" id="ARBA00030956"/>
    </source>
</evidence>
<proteinExistence type="predicted"/>
<dbReference type="PROSITE" id="PS00372">
    <property type="entry name" value="PTS_EIIA_TYPE_2_HIS"/>
    <property type="match status" value="1"/>
</dbReference>
<dbReference type="PANTHER" id="PTHR30181:SF2">
    <property type="entry name" value="PTS SYSTEM MANNITOL-SPECIFIC EIICBA COMPONENT"/>
    <property type="match status" value="1"/>
</dbReference>
<evidence type="ECO:0000256" key="9">
    <source>
        <dbReference type="ARBA" id="ARBA00029908"/>
    </source>
</evidence>
<evidence type="ECO:0000313" key="14">
    <source>
        <dbReference type="Proteomes" id="UP000196778"/>
    </source>
</evidence>
<dbReference type="Proteomes" id="UP000196778">
    <property type="component" value="Unassembled WGS sequence"/>
</dbReference>
<reference evidence="14" key="1">
    <citation type="submission" date="2017-02" db="EMBL/GenBank/DDBJ databases">
        <authorList>
            <person name="Dridi B."/>
        </authorList>
    </citation>
    <scope>NUCLEOTIDE SEQUENCE [LARGE SCALE GENOMIC DNA]</scope>
    <source>
        <strain evidence="14">EB411</strain>
    </source>
</reference>
<evidence type="ECO:0000256" key="7">
    <source>
        <dbReference type="ARBA" id="ARBA00022683"/>
    </source>
</evidence>
<evidence type="ECO:0000256" key="6">
    <source>
        <dbReference type="ARBA" id="ARBA00022679"/>
    </source>
</evidence>
<evidence type="ECO:0000256" key="11">
    <source>
        <dbReference type="ARBA" id="ARBA00030962"/>
    </source>
</evidence>
<dbReference type="PROSITE" id="PS51094">
    <property type="entry name" value="PTS_EIIA_TYPE_2"/>
    <property type="match status" value="1"/>
</dbReference>
<feature type="domain" description="PTS EIIA type-2" evidence="12">
    <location>
        <begin position="4"/>
        <end position="143"/>
    </location>
</feature>
<dbReference type="GO" id="GO:0016301">
    <property type="term" value="F:kinase activity"/>
    <property type="evidence" value="ECO:0007669"/>
    <property type="project" value="UniProtKB-KW"/>
</dbReference>
<evidence type="ECO:0000256" key="4">
    <source>
        <dbReference type="ARBA" id="ARBA00022553"/>
    </source>
</evidence>
<protein>
    <recommendedName>
        <fullName evidence="2">Mannitol-specific phosphotransferase enzyme IIA component</fullName>
    </recommendedName>
    <alternativeName>
        <fullName evidence="10">EIIA</fullName>
    </alternativeName>
    <alternativeName>
        <fullName evidence="11">EIII</fullName>
    </alternativeName>
    <alternativeName>
        <fullName evidence="9">PTS system mannitol-specific EIIA component</fullName>
    </alternativeName>
</protein>
<dbReference type="InterPro" id="IPR050893">
    <property type="entry name" value="Sugar_PTS"/>
</dbReference>
<comment type="function">
    <text evidence="1">The phosphoenolpyruvate-dependent sugar phosphotransferase system (sugar PTS), a major carbohydrate active transport system, catalyzes the phosphorylation of incoming sugar substrates concomitantly with their translocation across the cell membrane. The enzyme II CmtAB PTS system is involved in D-mannitol transport.</text>
</comment>
<organism evidence="13 14">
    <name type="scientific">Mycetocola reblochoni REB411</name>
    <dbReference type="NCBI Taxonomy" id="1255698"/>
    <lineage>
        <taxon>Bacteria</taxon>
        <taxon>Bacillati</taxon>
        <taxon>Actinomycetota</taxon>
        <taxon>Actinomycetes</taxon>
        <taxon>Micrococcales</taxon>
        <taxon>Microbacteriaceae</taxon>
        <taxon>Mycetocola</taxon>
    </lineage>
</organism>
<dbReference type="GO" id="GO:0005886">
    <property type="term" value="C:plasma membrane"/>
    <property type="evidence" value="ECO:0007669"/>
    <property type="project" value="TreeGrafter"/>
</dbReference>
<gene>
    <name evidence="13" type="ORF">FM119_00430</name>
</gene>
<dbReference type="InterPro" id="IPR002178">
    <property type="entry name" value="PTS_EIIA_type-2_dom"/>
</dbReference>
<dbReference type="Pfam" id="PF00359">
    <property type="entry name" value="PTS_EIIA_2"/>
    <property type="match status" value="1"/>
</dbReference>
<dbReference type="GO" id="GO:0090563">
    <property type="term" value="F:protein-phosphocysteine-sugar phosphotransferase activity"/>
    <property type="evidence" value="ECO:0007669"/>
    <property type="project" value="TreeGrafter"/>
</dbReference>
<dbReference type="AlphaFoldDB" id="A0A1R4I8V7"/>
<evidence type="ECO:0000256" key="8">
    <source>
        <dbReference type="ARBA" id="ARBA00022777"/>
    </source>
</evidence>
<dbReference type="CDD" id="cd00211">
    <property type="entry name" value="PTS_IIA_fru"/>
    <property type="match status" value="1"/>
</dbReference>
<keyword evidence="6 13" id="KW-0808">Transferase</keyword>
<dbReference type="EMBL" id="FUKR01000004">
    <property type="protein sequence ID" value="SJN16267.1"/>
    <property type="molecule type" value="Genomic_DNA"/>
</dbReference>
<dbReference type="Gene3D" id="3.40.930.10">
    <property type="entry name" value="Mannitol-specific EII, Chain A"/>
    <property type="match status" value="1"/>
</dbReference>
<keyword evidence="4" id="KW-0597">Phosphoprotein</keyword>
<dbReference type="GO" id="GO:0009401">
    <property type="term" value="P:phosphoenolpyruvate-dependent sugar phosphotransferase system"/>
    <property type="evidence" value="ECO:0007669"/>
    <property type="project" value="UniProtKB-KW"/>
</dbReference>